<keyword evidence="1" id="KW-0472">Membrane</keyword>
<evidence type="ECO:0000256" key="1">
    <source>
        <dbReference type="SAM" id="Phobius"/>
    </source>
</evidence>
<proteinExistence type="predicted"/>
<feature type="transmembrane region" description="Helical" evidence="1">
    <location>
        <begin position="120"/>
        <end position="139"/>
    </location>
</feature>
<protein>
    <submittedName>
        <fullName evidence="2">DUF1361 domain-containing protein</fullName>
    </submittedName>
</protein>
<gene>
    <name evidence="2" type="ORF">ENR47_08070</name>
</gene>
<sequence>MMWMMIWCVLPFAYRWMAWNLFLALIPWWLSVWLFQSARNRSIFWWIGLVVFVAFLPNAPYILTDLIHLVEEIQRTESLLVNTLVILPKFALFVLLGFEAYVLSLVNLEHYLKRQGLNRFVLSAELVLHGLSAIGVYLGRFERFNSWDLATHPTQIIWGLAKILTDGRSLAIMALSFGMITVLYWLFKQITVALLLQQHYRHTLHLTAAGKKAQPLISRMPELE</sequence>
<evidence type="ECO:0000313" key="2">
    <source>
        <dbReference type="EMBL" id="HGW94220.1"/>
    </source>
</evidence>
<keyword evidence="1" id="KW-1133">Transmembrane helix</keyword>
<organism evidence="2">
    <name type="scientific">Oscillatoriales cyanobacterium SpSt-402</name>
    <dbReference type="NCBI Taxonomy" id="2282168"/>
    <lineage>
        <taxon>Bacteria</taxon>
        <taxon>Bacillati</taxon>
        <taxon>Cyanobacteriota</taxon>
        <taxon>Cyanophyceae</taxon>
        <taxon>Oscillatoriophycideae</taxon>
        <taxon>Oscillatoriales</taxon>
    </lineage>
</organism>
<dbReference type="Pfam" id="PF07099">
    <property type="entry name" value="DUF1361"/>
    <property type="match status" value="1"/>
</dbReference>
<name>A0A832M360_9CYAN</name>
<feature type="transmembrane region" description="Helical" evidence="1">
    <location>
        <begin position="43"/>
        <end position="63"/>
    </location>
</feature>
<comment type="caution">
    <text evidence="2">The sequence shown here is derived from an EMBL/GenBank/DDBJ whole genome shotgun (WGS) entry which is preliminary data.</text>
</comment>
<feature type="transmembrane region" description="Helical" evidence="1">
    <location>
        <begin position="170"/>
        <end position="187"/>
    </location>
</feature>
<feature type="transmembrane region" description="Helical" evidence="1">
    <location>
        <begin position="83"/>
        <end position="108"/>
    </location>
</feature>
<keyword evidence="1" id="KW-0812">Transmembrane</keyword>
<dbReference type="EMBL" id="DSRD01000509">
    <property type="protein sequence ID" value="HGW94220.1"/>
    <property type="molecule type" value="Genomic_DNA"/>
</dbReference>
<dbReference type="AlphaFoldDB" id="A0A832M360"/>
<dbReference type="InterPro" id="IPR009793">
    <property type="entry name" value="DUF1361"/>
</dbReference>
<accession>A0A832M360</accession>
<reference evidence="2" key="1">
    <citation type="journal article" date="2020" name="mSystems">
        <title>Genome- and Community-Level Interaction Insights into Carbon Utilization and Element Cycling Functions of Hydrothermarchaeota in Hydrothermal Sediment.</title>
        <authorList>
            <person name="Zhou Z."/>
            <person name="Liu Y."/>
            <person name="Xu W."/>
            <person name="Pan J."/>
            <person name="Luo Z.H."/>
            <person name="Li M."/>
        </authorList>
    </citation>
    <scope>NUCLEOTIDE SEQUENCE [LARGE SCALE GENOMIC DNA]</scope>
    <source>
        <strain evidence="2">SpSt-402</strain>
    </source>
</reference>
<feature type="transmembrane region" description="Helical" evidence="1">
    <location>
        <begin position="12"/>
        <end position="31"/>
    </location>
</feature>